<keyword evidence="1" id="KW-1133">Transmembrane helix</keyword>
<gene>
    <name evidence="4" type="ORF">SAMN04488505_10152</name>
</gene>
<feature type="domain" description="FecR protein" evidence="2">
    <location>
        <begin position="109"/>
        <end position="201"/>
    </location>
</feature>
<evidence type="ECO:0000259" key="2">
    <source>
        <dbReference type="Pfam" id="PF04773"/>
    </source>
</evidence>
<reference evidence="4 5" key="1">
    <citation type="submission" date="2016-10" db="EMBL/GenBank/DDBJ databases">
        <authorList>
            <person name="de Groot N.N."/>
        </authorList>
    </citation>
    <scope>NUCLEOTIDE SEQUENCE [LARGE SCALE GENOMIC DNA]</scope>
    <source>
        <strain evidence="4 5">DSM 21039</strain>
    </source>
</reference>
<keyword evidence="1" id="KW-0812">Transmembrane</keyword>
<name>A0A1H7GCW6_9BACT</name>
<keyword evidence="1" id="KW-0472">Membrane</keyword>
<dbReference type="InterPro" id="IPR006860">
    <property type="entry name" value="FecR"/>
</dbReference>
<dbReference type="PANTHER" id="PTHR30273">
    <property type="entry name" value="PERIPLASMIC SIGNAL SENSOR AND SIGMA FACTOR ACTIVATOR FECR-RELATED"/>
    <property type="match status" value="1"/>
</dbReference>
<keyword evidence="5" id="KW-1185">Reference proteome</keyword>
<organism evidence="4 5">
    <name type="scientific">Chitinophaga rupis</name>
    <dbReference type="NCBI Taxonomy" id="573321"/>
    <lineage>
        <taxon>Bacteria</taxon>
        <taxon>Pseudomonadati</taxon>
        <taxon>Bacteroidota</taxon>
        <taxon>Chitinophagia</taxon>
        <taxon>Chitinophagales</taxon>
        <taxon>Chitinophagaceae</taxon>
        <taxon>Chitinophaga</taxon>
    </lineage>
</organism>
<evidence type="ECO:0000313" key="4">
    <source>
        <dbReference type="EMBL" id="SEK36126.1"/>
    </source>
</evidence>
<dbReference type="AlphaFoldDB" id="A0A1H7GCW6"/>
<dbReference type="InterPro" id="IPR012373">
    <property type="entry name" value="Ferrdict_sens_TM"/>
</dbReference>
<feature type="domain" description="Protein FecR C-terminal" evidence="3">
    <location>
        <begin position="246"/>
        <end position="313"/>
    </location>
</feature>
<evidence type="ECO:0000259" key="3">
    <source>
        <dbReference type="Pfam" id="PF16344"/>
    </source>
</evidence>
<dbReference type="OrthoDB" id="923517at2"/>
<dbReference type="PIRSF" id="PIRSF018266">
    <property type="entry name" value="FecR"/>
    <property type="match status" value="1"/>
</dbReference>
<dbReference type="Gene3D" id="3.55.50.30">
    <property type="match status" value="1"/>
</dbReference>
<proteinExistence type="predicted"/>
<evidence type="ECO:0000313" key="5">
    <source>
        <dbReference type="Proteomes" id="UP000198984"/>
    </source>
</evidence>
<dbReference type="Gene3D" id="2.60.120.1440">
    <property type="match status" value="1"/>
</dbReference>
<dbReference type="Pfam" id="PF04773">
    <property type="entry name" value="FecR"/>
    <property type="match status" value="1"/>
</dbReference>
<dbReference type="Proteomes" id="UP000198984">
    <property type="component" value="Unassembled WGS sequence"/>
</dbReference>
<sequence>MDIRELFIKHAQGTCTAEEKALLVAWLQENEDAAALPDPEELMAVITLPVLETAAAERMLENILETPVLPIRRNYRPLIIRWVAAAAVVLGLVATTLWWYRPHAQWVSVRTPYAQMRTITLPDGSAIHLNANSELKYDSNMQRSNAREVWLQGEAFFEIAPAAAQFTVHAGQGLEVAVLGTRFNITHNDSSIQVVLNSGRVSVKAANNSPMLLLPGEMAVYHGGAQSLQKQAADTLVLTGWKDHVLTFHQTSLQEIAGLIQRHFGVQVVFTAPELSRLQFTGTAPAGNLELLLSILERSLDIRVNKTNGQVVIRPAH</sequence>
<dbReference type="GO" id="GO:0016989">
    <property type="term" value="F:sigma factor antagonist activity"/>
    <property type="evidence" value="ECO:0007669"/>
    <property type="project" value="TreeGrafter"/>
</dbReference>
<evidence type="ECO:0000256" key="1">
    <source>
        <dbReference type="SAM" id="Phobius"/>
    </source>
</evidence>
<dbReference type="STRING" id="573321.SAMN04488505_10152"/>
<dbReference type="RefSeq" id="WP_089906164.1">
    <property type="nucleotide sequence ID" value="NZ_FOBB01000001.1"/>
</dbReference>
<dbReference type="Pfam" id="PF16344">
    <property type="entry name" value="FecR_C"/>
    <property type="match status" value="1"/>
</dbReference>
<dbReference type="InterPro" id="IPR032508">
    <property type="entry name" value="FecR_C"/>
</dbReference>
<protein>
    <submittedName>
        <fullName evidence="4">FecR family protein</fullName>
    </submittedName>
</protein>
<dbReference type="PANTHER" id="PTHR30273:SF2">
    <property type="entry name" value="PROTEIN FECR"/>
    <property type="match status" value="1"/>
</dbReference>
<feature type="transmembrane region" description="Helical" evidence="1">
    <location>
        <begin position="79"/>
        <end position="100"/>
    </location>
</feature>
<dbReference type="EMBL" id="FOBB01000001">
    <property type="protein sequence ID" value="SEK36126.1"/>
    <property type="molecule type" value="Genomic_DNA"/>
</dbReference>
<accession>A0A1H7GCW6</accession>